<name>A0ABP6SY91_9ACTN</name>
<dbReference type="InterPro" id="IPR052019">
    <property type="entry name" value="F420H2_bilvrd_red/Heme_oxyg"/>
</dbReference>
<evidence type="ECO:0000313" key="2">
    <source>
        <dbReference type="EMBL" id="GAA3387369.1"/>
    </source>
</evidence>
<comment type="caution">
    <text evidence="2">The sequence shown here is derived from an EMBL/GenBank/DDBJ whole genome shotgun (WGS) entry which is preliminary data.</text>
</comment>
<keyword evidence="1" id="KW-0560">Oxidoreductase</keyword>
<gene>
    <name evidence="2" type="ORF">GCM10020369_29580</name>
</gene>
<dbReference type="PANTHER" id="PTHR35176:SF11">
    <property type="entry name" value="PYRIDOXAMINE 5'-PHOSPHATE OXIDASE FAMILY PROTEIN"/>
    <property type="match status" value="1"/>
</dbReference>
<dbReference type="NCBIfam" id="TIGR03666">
    <property type="entry name" value="Rv2061_F420"/>
    <property type="match status" value="1"/>
</dbReference>
<accession>A0ABP6SY91</accession>
<dbReference type="RefSeq" id="WP_345728661.1">
    <property type="nucleotide sequence ID" value="NZ_BAAAYN010000018.1"/>
</dbReference>
<reference evidence="3" key="1">
    <citation type="journal article" date="2019" name="Int. J. Syst. Evol. Microbiol.">
        <title>The Global Catalogue of Microorganisms (GCM) 10K type strain sequencing project: providing services to taxonomists for standard genome sequencing and annotation.</title>
        <authorList>
            <consortium name="The Broad Institute Genomics Platform"/>
            <consortium name="The Broad Institute Genome Sequencing Center for Infectious Disease"/>
            <person name="Wu L."/>
            <person name="Ma J."/>
        </authorList>
    </citation>
    <scope>NUCLEOTIDE SEQUENCE [LARGE SCALE GENOMIC DNA]</scope>
    <source>
        <strain evidence="3">JCM 9458</strain>
    </source>
</reference>
<organism evidence="2 3">
    <name type="scientific">Cryptosporangium minutisporangium</name>
    <dbReference type="NCBI Taxonomy" id="113569"/>
    <lineage>
        <taxon>Bacteria</taxon>
        <taxon>Bacillati</taxon>
        <taxon>Actinomycetota</taxon>
        <taxon>Actinomycetes</taxon>
        <taxon>Cryptosporangiales</taxon>
        <taxon>Cryptosporangiaceae</taxon>
        <taxon>Cryptosporangium</taxon>
    </lineage>
</organism>
<dbReference type="InterPro" id="IPR019965">
    <property type="entry name" value="PPOX_F420-dep_Rv2061_put"/>
</dbReference>
<dbReference type="PANTHER" id="PTHR35176">
    <property type="entry name" value="HEME OXYGENASE HI_0854-RELATED"/>
    <property type="match status" value="1"/>
</dbReference>
<evidence type="ECO:0000313" key="3">
    <source>
        <dbReference type="Proteomes" id="UP001501676"/>
    </source>
</evidence>
<evidence type="ECO:0000256" key="1">
    <source>
        <dbReference type="ARBA" id="ARBA00023002"/>
    </source>
</evidence>
<proteinExistence type="predicted"/>
<sequence length="144" mass="15348">MSHMDGTPLPDSGAPSDTFDALASEPFLSLTTYRRNGSAIPTPVWAAPRDGRLLIWTGAESGKVKRLRHTPVATVAPCDRGGSLLGEPVAAHARIMRKDETPALNAAMTAKYGWQFRMSRLGAAIGRVIGIARPGQIGLEITLD</sequence>
<dbReference type="EMBL" id="BAAAYN010000018">
    <property type="protein sequence ID" value="GAA3387369.1"/>
    <property type="molecule type" value="Genomic_DNA"/>
</dbReference>
<dbReference type="Proteomes" id="UP001501676">
    <property type="component" value="Unassembled WGS sequence"/>
</dbReference>
<keyword evidence="3" id="KW-1185">Reference proteome</keyword>
<dbReference type="InterPro" id="IPR012349">
    <property type="entry name" value="Split_barrel_FMN-bd"/>
</dbReference>
<protein>
    <submittedName>
        <fullName evidence="2">PPOX class F420-dependent oxidoreductase</fullName>
    </submittedName>
</protein>
<dbReference type="Gene3D" id="2.30.110.10">
    <property type="entry name" value="Electron Transport, Fmn-binding Protein, Chain A"/>
    <property type="match status" value="1"/>
</dbReference>
<dbReference type="SUPFAM" id="SSF50475">
    <property type="entry name" value="FMN-binding split barrel"/>
    <property type="match status" value="1"/>
</dbReference>